<dbReference type="SMART" id="SM00256">
    <property type="entry name" value="FBOX"/>
    <property type="match status" value="1"/>
</dbReference>
<dbReference type="SUPFAM" id="SSF81383">
    <property type="entry name" value="F-box domain"/>
    <property type="match status" value="1"/>
</dbReference>
<accession>A0A8S1D8D1</accession>
<comment type="caution">
    <text evidence="3">The sequence shown here is derived from an EMBL/GenBank/DDBJ whole genome shotgun (WGS) entry which is preliminary data.</text>
</comment>
<dbReference type="InterPro" id="IPR001810">
    <property type="entry name" value="F-box_dom"/>
</dbReference>
<gene>
    <name evidence="3" type="ORF">CLODIP_2_CD04032</name>
</gene>
<proteinExistence type="predicted"/>
<dbReference type="InterPro" id="IPR032675">
    <property type="entry name" value="LRR_dom_sf"/>
</dbReference>
<dbReference type="GO" id="GO:0019005">
    <property type="term" value="C:SCF ubiquitin ligase complex"/>
    <property type="evidence" value="ECO:0007669"/>
    <property type="project" value="TreeGrafter"/>
</dbReference>
<name>A0A8S1D8D1_9INSE</name>
<keyword evidence="1" id="KW-0833">Ubl conjugation pathway</keyword>
<dbReference type="GO" id="GO:0031146">
    <property type="term" value="P:SCF-dependent proteasomal ubiquitin-dependent protein catabolic process"/>
    <property type="evidence" value="ECO:0007669"/>
    <property type="project" value="TreeGrafter"/>
</dbReference>
<evidence type="ECO:0000313" key="4">
    <source>
        <dbReference type="Proteomes" id="UP000494165"/>
    </source>
</evidence>
<dbReference type="SMART" id="SM00367">
    <property type="entry name" value="LRR_CC"/>
    <property type="match status" value="5"/>
</dbReference>
<dbReference type="InterPro" id="IPR006553">
    <property type="entry name" value="Leu-rich_rpt_Cys-con_subtyp"/>
</dbReference>
<dbReference type="Gene3D" id="3.80.10.10">
    <property type="entry name" value="Ribonuclease Inhibitor"/>
    <property type="match status" value="1"/>
</dbReference>
<protein>
    <recommendedName>
        <fullName evidence="2">F-box domain-containing protein</fullName>
    </recommendedName>
</protein>
<feature type="domain" description="F-box" evidence="2">
    <location>
        <begin position="260"/>
        <end position="306"/>
    </location>
</feature>
<organism evidence="3 4">
    <name type="scientific">Cloeon dipterum</name>
    <dbReference type="NCBI Taxonomy" id="197152"/>
    <lineage>
        <taxon>Eukaryota</taxon>
        <taxon>Metazoa</taxon>
        <taxon>Ecdysozoa</taxon>
        <taxon>Arthropoda</taxon>
        <taxon>Hexapoda</taxon>
        <taxon>Insecta</taxon>
        <taxon>Pterygota</taxon>
        <taxon>Palaeoptera</taxon>
        <taxon>Ephemeroptera</taxon>
        <taxon>Pisciforma</taxon>
        <taxon>Baetidae</taxon>
        <taxon>Cloeon</taxon>
    </lineage>
</organism>
<dbReference type="PANTHER" id="PTHR13318:SF152">
    <property type="entry name" value="F-BOX_LRR-REPEAT PROTEIN 4"/>
    <property type="match status" value="1"/>
</dbReference>
<dbReference type="OrthoDB" id="2153609at2759"/>
<reference evidence="3 4" key="1">
    <citation type="submission" date="2020-04" db="EMBL/GenBank/DDBJ databases">
        <authorList>
            <person name="Alioto T."/>
            <person name="Alioto T."/>
            <person name="Gomez Garrido J."/>
        </authorList>
    </citation>
    <scope>NUCLEOTIDE SEQUENCE [LARGE SCALE GENOMIC DNA]</scope>
</reference>
<dbReference type="Gene3D" id="1.20.1280.50">
    <property type="match status" value="1"/>
</dbReference>
<evidence type="ECO:0000259" key="2">
    <source>
        <dbReference type="PROSITE" id="PS50181"/>
    </source>
</evidence>
<dbReference type="SUPFAM" id="SSF52047">
    <property type="entry name" value="RNI-like"/>
    <property type="match status" value="1"/>
</dbReference>
<evidence type="ECO:0000313" key="3">
    <source>
        <dbReference type="EMBL" id="CAB3376485.1"/>
    </source>
</evidence>
<sequence>MCAQRFVLKINLAPLASGLKGHARRDKMIAHRRKLSELQDKQDDENGDKYFIQQNAQDVVDFSSQVFPAYGDHAEAYSMRTYGKWWDQAPSGRKEIQGLNCNPVRSQDFVDVSFEHKVFPSKITLYEVYNPGALVRIWAKDLHSKWTLLYEVDVLETPPPAARKFSPPLNECPFQTSFIRLEFNHEHLESYYEIESIVLEGFTRQVANQKIHPFARKPIGEITRKVLNLNLAHLLSSSEYSSNTSSATNSSSEEDEDQELNAFETLPYEVVIKIFSYLDLKSLCRCCIVSKRFESVAKDLTLYSEVNLKSHWNLVNESALQCLALRCTRLQALDLSWCNSKSNFEIAFIKLISHCGVTLKILRLNSCKFITSHCLAEIADTCYQLEELSLRKILPPYKSLTGWHVLSELTALKYLDLYHVPINTLELMSFLPSLTKLEHLNLGSCAASRLTQLNMDIVAENLAKNNRNLRSIDMWRSHLSITSVGIKYLSRCNKLEEVDLGWAEIETLGDCIQELAKHCPKLKKIFVPAMRGLTDRDINALINNCPLLEQVDVLGIRNVSPEICFRLLTQCHNMRLFDVSYCDKITRAHVALWRVQFPHVSIKQCTYSRPDSIENFI</sequence>
<dbReference type="PANTHER" id="PTHR13318">
    <property type="entry name" value="PARTNER OF PAIRED, ISOFORM B-RELATED"/>
    <property type="match status" value="1"/>
</dbReference>
<evidence type="ECO:0000256" key="1">
    <source>
        <dbReference type="ARBA" id="ARBA00022786"/>
    </source>
</evidence>
<dbReference type="InterPro" id="IPR036047">
    <property type="entry name" value="F-box-like_dom_sf"/>
</dbReference>
<dbReference type="Pfam" id="PF12937">
    <property type="entry name" value="F-box-like"/>
    <property type="match status" value="1"/>
</dbReference>
<dbReference type="AlphaFoldDB" id="A0A8S1D8D1"/>
<keyword evidence="4" id="KW-1185">Reference proteome</keyword>
<dbReference type="PROSITE" id="PS50181">
    <property type="entry name" value="FBOX"/>
    <property type="match status" value="1"/>
</dbReference>
<dbReference type="Proteomes" id="UP000494165">
    <property type="component" value="Unassembled WGS sequence"/>
</dbReference>
<dbReference type="EMBL" id="CADEPI010000128">
    <property type="protein sequence ID" value="CAB3376485.1"/>
    <property type="molecule type" value="Genomic_DNA"/>
</dbReference>